<evidence type="ECO:0000313" key="3">
    <source>
        <dbReference type="Proteomes" id="UP000501379"/>
    </source>
</evidence>
<accession>A0A6M8FC96</accession>
<protein>
    <submittedName>
        <fullName evidence="2">Alpha/beta fold hydrolase</fullName>
    </submittedName>
</protein>
<feature type="domain" description="AB hydrolase-1" evidence="1">
    <location>
        <begin position="69"/>
        <end position="256"/>
    </location>
</feature>
<proteinExistence type="predicted"/>
<dbReference type="PANTHER" id="PTHR43433:SF5">
    <property type="entry name" value="AB HYDROLASE-1 DOMAIN-CONTAINING PROTEIN"/>
    <property type="match status" value="1"/>
</dbReference>
<dbReference type="PANTHER" id="PTHR43433">
    <property type="entry name" value="HYDROLASE, ALPHA/BETA FOLD FAMILY PROTEIN"/>
    <property type="match status" value="1"/>
</dbReference>
<reference evidence="2" key="1">
    <citation type="submission" date="2020-07" db="EMBL/GenBank/DDBJ databases">
        <title>Nitrate ammonifying Pseudomonas campi sp. nov. isolated from German agricultural grassland.</title>
        <authorList>
            <person name="Timsy T."/>
            <person name="Ulrich A."/>
            <person name="Spanner T."/>
            <person name="Foesel B."/>
            <person name="Kolb S."/>
            <person name="Horn M.A."/>
            <person name="Behrendt U."/>
        </authorList>
    </citation>
    <scope>NUCLEOTIDE SEQUENCE</scope>
    <source>
        <strain evidence="2">S1-A32-2</strain>
    </source>
</reference>
<organism evidence="2 3">
    <name type="scientific">Aquipseudomonas campi</name>
    <dbReference type="NCBI Taxonomy" id="2731681"/>
    <lineage>
        <taxon>Bacteria</taxon>
        <taxon>Pseudomonadati</taxon>
        <taxon>Pseudomonadota</taxon>
        <taxon>Gammaproteobacteria</taxon>
        <taxon>Pseudomonadales</taxon>
        <taxon>Pseudomonadaceae</taxon>
        <taxon>Aquipseudomonas</taxon>
    </lineage>
</organism>
<dbReference type="Pfam" id="PF12697">
    <property type="entry name" value="Abhydrolase_6"/>
    <property type="match status" value="1"/>
</dbReference>
<keyword evidence="3" id="KW-1185">Reference proteome</keyword>
<dbReference type="InterPro" id="IPR029058">
    <property type="entry name" value="AB_hydrolase_fold"/>
</dbReference>
<evidence type="ECO:0000313" key="2">
    <source>
        <dbReference type="EMBL" id="QKE63833.1"/>
    </source>
</evidence>
<dbReference type="KEGG" id="pcam:HNE05_10855"/>
<name>A0A6M8FC96_9GAMM</name>
<dbReference type="Proteomes" id="UP000501379">
    <property type="component" value="Chromosome"/>
</dbReference>
<gene>
    <name evidence="2" type="ORF">HNE05_10855</name>
</gene>
<keyword evidence="2" id="KW-0378">Hydrolase</keyword>
<dbReference type="Gene3D" id="3.40.50.1820">
    <property type="entry name" value="alpha/beta hydrolase"/>
    <property type="match status" value="1"/>
</dbReference>
<sequence>MSSLSWVRGFNATVGRLAPELVASKMHRAFLTPRDLPPRDWELPLLASAERITLRFGLSALRWGQGPAVLLMHGWEGRPTQFAHLIQVLVRAGYGVVALDAPAHGRSPGHEANVVLFARALLEAASELPPLKAVIGHSMGGASALLATQLGLRTEALVTISAPARIIGALRRFAHFVGLPKQARAQFVHMVESSAGMPAAQLDAARYQLDFPGLVVHAADDQMVPSTEAQSIHAAWSGSRLLHLPSGGHSKLLADPQLAEAVLELLGSADLSAAASRRAVTGVGHRPALAS</sequence>
<dbReference type="SUPFAM" id="SSF53474">
    <property type="entry name" value="alpha/beta-Hydrolases"/>
    <property type="match status" value="1"/>
</dbReference>
<dbReference type="AlphaFoldDB" id="A0A6M8FC96"/>
<dbReference type="InterPro" id="IPR000073">
    <property type="entry name" value="AB_hydrolase_1"/>
</dbReference>
<dbReference type="InterPro" id="IPR050471">
    <property type="entry name" value="AB_hydrolase"/>
</dbReference>
<dbReference type="RefSeq" id="WP_173208066.1">
    <property type="nucleotide sequence ID" value="NZ_CP053697.2"/>
</dbReference>
<dbReference type="EMBL" id="CP053697">
    <property type="protein sequence ID" value="QKE63833.1"/>
    <property type="molecule type" value="Genomic_DNA"/>
</dbReference>
<dbReference type="GO" id="GO:0016787">
    <property type="term" value="F:hydrolase activity"/>
    <property type="evidence" value="ECO:0007669"/>
    <property type="project" value="UniProtKB-KW"/>
</dbReference>
<evidence type="ECO:0000259" key="1">
    <source>
        <dbReference type="Pfam" id="PF12697"/>
    </source>
</evidence>